<evidence type="ECO:0000256" key="3">
    <source>
        <dbReference type="ARBA" id="ARBA00022801"/>
    </source>
</evidence>
<dbReference type="GO" id="GO:0005829">
    <property type="term" value="C:cytosol"/>
    <property type="evidence" value="ECO:0007669"/>
    <property type="project" value="TreeGrafter"/>
</dbReference>
<comment type="similarity">
    <text evidence="1 6">Belongs to the glycosyl hydrolase 1 family.</text>
</comment>
<evidence type="ECO:0000256" key="7">
    <source>
        <dbReference type="RuleBase" id="RU004468"/>
    </source>
</evidence>
<keyword evidence="3 7" id="KW-0378">Hydrolase</keyword>
<dbReference type="Pfam" id="PF00232">
    <property type="entry name" value="Glyco_hydro_1"/>
    <property type="match status" value="1"/>
</dbReference>
<name>A0A413S5V0_9FIRM</name>
<reference evidence="8 9" key="1">
    <citation type="submission" date="2018-08" db="EMBL/GenBank/DDBJ databases">
        <title>A genome reference for cultivated species of the human gut microbiota.</title>
        <authorList>
            <person name="Zou Y."/>
            <person name="Xue W."/>
            <person name="Luo G."/>
        </authorList>
    </citation>
    <scope>NUCLEOTIDE SEQUENCE [LARGE SCALE GENOMIC DNA]</scope>
    <source>
        <strain evidence="8 9">AM43-2</strain>
    </source>
</reference>
<dbReference type="FunFam" id="3.20.20.80:FF:000004">
    <property type="entry name" value="Beta-glucosidase 6-phospho-beta-glucosidase"/>
    <property type="match status" value="1"/>
</dbReference>
<dbReference type="InterPro" id="IPR001360">
    <property type="entry name" value="Glyco_hydro_1"/>
</dbReference>
<dbReference type="GO" id="GO:0008422">
    <property type="term" value="F:beta-glucosidase activity"/>
    <property type="evidence" value="ECO:0007669"/>
    <property type="project" value="UniProtKB-EC"/>
</dbReference>
<accession>A0A413S5V0</accession>
<proteinExistence type="inferred from homology"/>
<evidence type="ECO:0000313" key="8">
    <source>
        <dbReference type="EMBL" id="RHA57281.1"/>
    </source>
</evidence>
<protein>
    <recommendedName>
        <fullName evidence="2">beta-glucosidase</fullName>
        <ecNumber evidence="2">3.2.1.21</ecNumber>
    </recommendedName>
</protein>
<evidence type="ECO:0000256" key="4">
    <source>
        <dbReference type="ARBA" id="ARBA00023295"/>
    </source>
</evidence>
<dbReference type="Proteomes" id="UP000284598">
    <property type="component" value="Unassembled WGS sequence"/>
</dbReference>
<organism evidence="8 9">
    <name type="scientific">Eubacterium ventriosum</name>
    <dbReference type="NCBI Taxonomy" id="39496"/>
    <lineage>
        <taxon>Bacteria</taxon>
        <taxon>Bacillati</taxon>
        <taxon>Bacillota</taxon>
        <taxon>Clostridia</taxon>
        <taxon>Eubacteriales</taxon>
        <taxon>Eubacteriaceae</taxon>
        <taxon>Eubacterium</taxon>
    </lineage>
</organism>
<dbReference type="PROSITE" id="PS00572">
    <property type="entry name" value="GLYCOSYL_HYDROL_F1_1"/>
    <property type="match status" value="1"/>
</dbReference>
<sequence>MDKKFLWGSATAAYQCEGAWKEGGKGMSNWDTFCHSEKNNVNPVTGDVANDHYHRYEEDIRMLAEGNQNAYRFSIAWTRIIPNGVGKVSREGIDFYNRVIDTCRKYNVEPLVTLYHYDLPQPMFEQGGWENRATVDAYEEYVKVCFKEFGDKVNYWATINEPNYETLCCYGFGNYPPNVKNLERRWKAMYHLMLASARAIKAYRNMGFKGMIGLVSDSYPIEILKDNEGYREAKRLADIFFNTSVNDTCIKGYYPDEYVSHLAKLGYDLSYMLEEDKEVFQEGTVDYLGVNAYCRFLVKPCSGGETKMEANNTGDSSKNEEMEIKDWCALDDDPNTEKTPWGTEIYPKSVYDMLMEFKELYPDTPIIVTENGLGEYDKVENGEIHDQYRIDFLQGYVDWIKKAIDNGCDCRGYFVWSTMDVYSWINGYKKRYGLVYIDFDDNCKRIPKDSYHWYKKFINEKGGSYNGKN</sequence>
<dbReference type="InterPro" id="IPR033132">
    <property type="entry name" value="GH_1_N_CS"/>
</dbReference>
<evidence type="ECO:0000256" key="2">
    <source>
        <dbReference type="ARBA" id="ARBA00012744"/>
    </source>
</evidence>
<dbReference type="InterPro" id="IPR017853">
    <property type="entry name" value="GH"/>
</dbReference>
<feature type="active site" description="Nucleophile" evidence="5">
    <location>
        <position position="370"/>
    </location>
</feature>
<dbReference type="PANTHER" id="PTHR10353">
    <property type="entry name" value="GLYCOSYL HYDROLASE"/>
    <property type="match status" value="1"/>
</dbReference>
<comment type="caution">
    <text evidence="8">The sequence shown here is derived from an EMBL/GenBank/DDBJ whole genome shotgun (WGS) entry which is preliminary data.</text>
</comment>
<evidence type="ECO:0000256" key="6">
    <source>
        <dbReference type="RuleBase" id="RU003690"/>
    </source>
</evidence>
<dbReference type="Gene3D" id="3.20.20.80">
    <property type="entry name" value="Glycosidases"/>
    <property type="match status" value="1"/>
</dbReference>
<dbReference type="PRINTS" id="PR00131">
    <property type="entry name" value="GLHYDRLASE1"/>
</dbReference>
<dbReference type="EMBL" id="QSFO01000001">
    <property type="protein sequence ID" value="RHA57281.1"/>
    <property type="molecule type" value="Genomic_DNA"/>
</dbReference>
<gene>
    <name evidence="8" type="ORF">DW929_00130</name>
</gene>
<evidence type="ECO:0000256" key="5">
    <source>
        <dbReference type="PROSITE-ProRule" id="PRU10055"/>
    </source>
</evidence>
<dbReference type="PROSITE" id="PS00653">
    <property type="entry name" value="GLYCOSYL_HYDROL_F1_2"/>
    <property type="match status" value="1"/>
</dbReference>
<keyword evidence="4 7" id="KW-0326">Glycosidase</keyword>
<evidence type="ECO:0000313" key="9">
    <source>
        <dbReference type="Proteomes" id="UP000284598"/>
    </source>
</evidence>
<dbReference type="PANTHER" id="PTHR10353:SF36">
    <property type="entry name" value="LP05116P"/>
    <property type="match status" value="1"/>
</dbReference>
<evidence type="ECO:0000256" key="1">
    <source>
        <dbReference type="ARBA" id="ARBA00010838"/>
    </source>
</evidence>
<dbReference type="RefSeq" id="WP_118024361.1">
    <property type="nucleotide sequence ID" value="NZ_CAUFEU010000057.1"/>
</dbReference>
<dbReference type="InterPro" id="IPR018120">
    <property type="entry name" value="Glyco_hydro_1_AS"/>
</dbReference>
<dbReference type="GO" id="GO:0016052">
    <property type="term" value="P:carbohydrate catabolic process"/>
    <property type="evidence" value="ECO:0007669"/>
    <property type="project" value="TreeGrafter"/>
</dbReference>
<dbReference type="EC" id="3.2.1.21" evidence="2"/>
<dbReference type="SUPFAM" id="SSF51445">
    <property type="entry name" value="(Trans)glycosidases"/>
    <property type="match status" value="1"/>
</dbReference>
<dbReference type="AlphaFoldDB" id="A0A413S5V0"/>